<evidence type="ECO:0000256" key="2">
    <source>
        <dbReference type="SAM" id="Phobius"/>
    </source>
</evidence>
<feature type="region of interest" description="Disordered" evidence="1">
    <location>
        <begin position="1"/>
        <end position="94"/>
    </location>
</feature>
<organism evidence="3 4">
    <name type="scientific">Nyctereutes procyonoides</name>
    <name type="common">Raccoon dog</name>
    <name type="synonym">Canis procyonoides</name>
    <dbReference type="NCBI Taxonomy" id="34880"/>
    <lineage>
        <taxon>Eukaryota</taxon>
        <taxon>Metazoa</taxon>
        <taxon>Chordata</taxon>
        <taxon>Craniata</taxon>
        <taxon>Vertebrata</taxon>
        <taxon>Euteleostomi</taxon>
        <taxon>Mammalia</taxon>
        <taxon>Eutheria</taxon>
        <taxon>Laurasiatheria</taxon>
        <taxon>Carnivora</taxon>
        <taxon>Caniformia</taxon>
        <taxon>Canidae</taxon>
        <taxon>Nyctereutes</taxon>
    </lineage>
</organism>
<comment type="caution">
    <text evidence="3">The sequence shown here is derived from an EMBL/GenBank/DDBJ whole genome shotgun (WGS) entry which is preliminary data.</text>
</comment>
<feature type="compositionally biased region" description="Pro residues" evidence="1">
    <location>
        <begin position="14"/>
        <end position="23"/>
    </location>
</feature>
<sequence>MGWEQAGGSSTWRVPPPPSPPPSCQVAGMKGGRRRGRGGRAEEGGAAGAPPPSGPAGGAAAEAAAGARRAAARPAPLRSAPARARPAPFPLGSRSARARTCRVSGIRGRRRHHRKHGDKPPAILFPGMLKIVFLSNLYIQHKARTHNPEIKSCMLYQMNQPGAPHYIHFMIILGICYFILLIILGN</sequence>
<proteinExistence type="predicted"/>
<reference evidence="3" key="1">
    <citation type="submission" date="2020-12" db="EMBL/GenBank/DDBJ databases">
        <authorList>
            <consortium name="Molecular Ecology Group"/>
        </authorList>
    </citation>
    <scope>NUCLEOTIDE SEQUENCE</scope>
    <source>
        <strain evidence="3">TBG_1078</strain>
    </source>
</reference>
<evidence type="ECO:0000256" key="1">
    <source>
        <dbReference type="SAM" id="MobiDB-lite"/>
    </source>
</evidence>
<dbReference type="AlphaFoldDB" id="A0A811ZDR5"/>
<evidence type="ECO:0000313" key="4">
    <source>
        <dbReference type="Proteomes" id="UP000645828"/>
    </source>
</evidence>
<keyword evidence="2" id="KW-0472">Membrane</keyword>
<keyword evidence="2" id="KW-0812">Transmembrane</keyword>
<name>A0A811ZDR5_NYCPR</name>
<protein>
    <submittedName>
        <fullName evidence="3">(raccoon dog) hypothetical protein</fullName>
    </submittedName>
</protein>
<feature type="transmembrane region" description="Helical" evidence="2">
    <location>
        <begin position="166"/>
        <end position="184"/>
    </location>
</feature>
<dbReference type="EMBL" id="CAJHUB010000762">
    <property type="protein sequence ID" value="CAD7686784.1"/>
    <property type="molecule type" value="Genomic_DNA"/>
</dbReference>
<evidence type="ECO:0000313" key="3">
    <source>
        <dbReference type="EMBL" id="CAD7686784.1"/>
    </source>
</evidence>
<feature type="compositionally biased region" description="Low complexity" evidence="1">
    <location>
        <begin position="58"/>
        <end position="86"/>
    </location>
</feature>
<accession>A0A811ZDR5</accession>
<gene>
    <name evidence="3" type="ORF">NYPRO_LOCUS19577</name>
</gene>
<keyword evidence="4" id="KW-1185">Reference proteome</keyword>
<dbReference type="Proteomes" id="UP000645828">
    <property type="component" value="Unassembled WGS sequence"/>
</dbReference>
<keyword evidence="2" id="KW-1133">Transmembrane helix</keyword>